<dbReference type="Gene3D" id="3.30.1340.10">
    <property type="entry name" value="HPr-like"/>
    <property type="match status" value="1"/>
</dbReference>
<accession>A0ABS2ZD86</accession>
<evidence type="ECO:0000313" key="2">
    <source>
        <dbReference type="EMBL" id="MBN3544685.1"/>
    </source>
</evidence>
<reference evidence="2 3" key="1">
    <citation type="submission" date="2021-01" db="EMBL/GenBank/DDBJ databases">
        <title>Genome Sequencing of Type Strains.</title>
        <authorList>
            <person name="Lemaire J.F."/>
            <person name="Inderbitzin P."/>
            <person name="Collins S.B."/>
            <person name="Wespe N."/>
            <person name="Knight-Connoni V."/>
        </authorList>
    </citation>
    <scope>NUCLEOTIDE SEQUENCE [LARGE SCALE GENOMIC DNA]</scope>
    <source>
        <strain evidence="2 3">DSM 14730</strain>
    </source>
</reference>
<feature type="domain" description="HPr" evidence="1">
    <location>
        <begin position="19"/>
        <end position="78"/>
    </location>
</feature>
<name>A0ABS2ZD86_9BACL</name>
<evidence type="ECO:0000259" key="1">
    <source>
        <dbReference type="Pfam" id="PF00381"/>
    </source>
</evidence>
<organism evidence="2 3">
    <name type="scientific">Fictibacillus barbaricus</name>
    <dbReference type="NCBI Taxonomy" id="182136"/>
    <lineage>
        <taxon>Bacteria</taxon>
        <taxon>Bacillati</taxon>
        <taxon>Bacillota</taxon>
        <taxon>Bacilli</taxon>
        <taxon>Bacillales</taxon>
        <taxon>Fictibacillaceae</taxon>
        <taxon>Fictibacillus</taxon>
    </lineage>
</organism>
<dbReference type="SUPFAM" id="SSF55594">
    <property type="entry name" value="HPr-like"/>
    <property type="match status" value="1"/>
</dbReference>
<gene>
    <name evidence="2" type="ORF">JYA64_05235</name>
</gene>
<dbReference type="Pfam" id="PF00381">
    <property type="entry name" value="PTS-HPr"/>
    <property type="match status" value="1"/>
</dbReference>
<sequence length="84" mass="9420">MMKTYFMVQERIRPSWIHEMVVKANEFEQCQIFFECNTLKINAKSHLSMSLLNGMQGICCVSAVGEDSRTAVDALRSLGTGSLS</sequence>
<comment type="caution">
    <text evidence="2">The sequence shown here is derived from an EMBL/GenBank/DDBJ whole genome shotgun (WGS) entry which is preliminary data.</text>
</comment>
<dbReference type="EMBL" id="JAFHKS010000042">
    <property type="protein sequence ID" value="MBN3544685.1"/>
    <property type="molecule type" value="Genomic_DNA"/>
</dbReference>
<keyword evidence="3" id="KW-1185">Reference proteome</keyword>
<proteinExistence type="predicted"/>
<dbReference type="InterPro" id="IPR000032">
    <property type="entry name" value="HPr-like"/>
</dbReference>
<protein>
    <submittedName>
        <fullName evidence="2">HPr family phosphocarrier protein</fullName>
    </submittedName>
</protein>
<dbReference type="Proteomes" id="UP001319060">
    <property type="component" value="Unassembled WGS sequence"/>
</dbReference>
<evidence type="ECO:0000313" key="3">
    <source>
        <dbReference type="Proteomes" id="UP001319060"/>
    </source>
</evidence>
<dbReference type="InterPro" id="IPR035895">
    <property type="entry name" value="HPr-like_sf"/>
</dbReference>